<keyword evidence="2" id="KW-1185">Reference proteome</keyword>
<evidence type="ECO:0008006" key="3">
    <source>
        <dbReference type="Google" id="ProtNLM"/>
    </source>
</evidence>
<protein>
    <recommendedName>
        <fullName evidence="3">Archaeal Type IV pilin N-terminal domain-containing protein</fullName>
    </recommendedName>
</protein>
<dbReference type="RefSeq" id="WP_347721663.1">
    <property type="nucleotide sequence ID" value="NZ_CP104395.1"/>
</dbReference>
<dbReference type="Proteomes" id="UP001218034">
    <property type="component" value="Chromosome"/>
</dbReference>
<proteinExistence type="predicted"/>
<evidence type="ECO:0000313" key="2">
    <source>
        <dbReference type="Proteomes" id="UP001218034"/>
    </source>
</evidence>
<reference evidence="1 2" key="1">
    <citation type="submission" date="2022-09" db="EMBL/GenBank/DDBJ databases">
        <title>Xylan utilization by haloarchaea-nanohaloarchaea associations.</title>
        <authorList>
            <person name="Yakimov M."/>
        </authorList>
    </citation>
    <scope>NUCLEOTIDE SEQUENCE [LARGE SCALE GENOMIC DNA]</scope>
    <source>
        <strain evidence="1 2">SVXNc</strain>
    </source>
</reference>
<sequence>MTSKGVTPVVATVLLIGISIAATFAAWTFILNTQEQTQEGYEDQINREELEDQTAIDIERVYRSNGNYAFLIIRNIGSRYITLSDGSETYLSMFVNGEPVGNTPQDWNYVGTPQDNISAGSTITLNSTETFPTSGVKEFKISARYGASSVHRCAASEGSPC</sequence>
<organism evidence="1 2">
    <name type="scientific">Candidatus Nanohalococcus occultus</name>
    <dbReference type="NCBI Taxonomy" id="2978047"/>
    <lineage>
        <taxon>Archaea</taxon>
        <taxon>Candidatus Nanohalarchaeota</taxon>
        <taxon>Candidatus Nanohalarchaeota incertae sedis</taxon>
        <taxon>Candidatus Nanohalococcus</taxon>
    </lineage>
</organism>
<name>A0ABY8CF44_9ARCH</name>
<dbReference type="NCBIfam" id="TIGR02537">
    <property type="entry name" value="arch_flag_Nterm"/>
    <property type="match status" value="1"/>
</dbReference>
<dbReference type="InterPro" id="IPR013373">
    <property type="entry name" value="Flagellin/pilin_N_arc"/>
</dbReference>
<dbReference type="EMBL" id="CP104395">
    <property type="protein sequence ID" value="WEL19831.1"/>
    <property type="molecule type" value="Genomic_DNA"/>
</dbReference>
<gene>
    <name evidence="1" type="ORF">SVXNc_0824</name>
</gene>
<accession>A0ABY8CF44</accession>
<dbReference type="GeneID" id="90590261"/>
<evidence type="ECO:0000313" key="1">
    <source>
        <dbReference type="EMBL" id="WEL19831.1"/>
    </source>
</evidence>